<dbReference type="EMBL" id="VWXL01000014">
    <property type="protein sequence ID" value="MVB09908.1"/>
    <property type="molecule type" value="Genomic_DNA"/>
</dbReference>
<keyword evidence="1" id="KW-0812">Transmembrane</keyword>
<keyword evidence="1" id="KW-1133">Transmembrane helix</keyword>
<evidence type="ECO:0000313" key="4">
    <source>
        <dbReference type="Proteomes" id="UP000469440"/>
    </source>
</evidence>
<dbReference type="EMBL" id="CP060286">
    <property type="protein sequence ID" value="QNK42135.1"/>
    <property type="molecule type" value="Genomic_DNA"/>
</dbReference>
<reference evidence="3 5" key="2">
    <citation type="submission" date="2020-08" db="EMBL/GenBank/DDBJ databases">
        <title>The isolate Caproiciproducens sp. 7D4C2 produces n-caproate at mildly acidic conditions from hexoses: genome and rBOX comparison with related strains and chain-elongating bacteria.</title>
        <authorList>
            <person name="Esquivel-Elizondo S."/>
            <person name="Bagci C."/>
            <person name="Temovska M."/>
            <person name="Jeon B.S."/>
            <person name="Bessarab I."/>
            <person name="Williams R.B.H."/>
            <person name="Huson D.H."/>
            <person name="Angenent L.T."/>
        </authorList>
    </citation>
    <scope>NUCLEOTIDE SEQUENCE [LARGE SCALE GENOMIC DNA]</scope>
    <source>
        <strain evidence="3 5">7D4C2</strain>
    </source>
</reference>
<evidence type="ECO:0000256" key="1">
    <source>
        <dbReference type="SAM" id="Phobius"/>
    </source>
</evidence>
<keyword evidence="1" id="KW-0472">Membrane</keyword>
<evidence type="ECO:0000313" key="5">
    <source>
        <dbReference type="Proteomes" id="UP000515909"/>
    </source>
</evidence>
<dbReference type="Proteomes" id="UP000469440">
    <property type="component" value="Unassembled WGS sequence"/>
</dbReference>
<dbReference type="RefSeq" id="WP_066649523.1">
    <property type="nucleotide sequence ID" value="NZ_CP060286.1"/>
</dbReference>
<evidence type="ECO:0000313" key="2">
    <source>
        <dbReference type="EMBL" id="MVB09908.1"/>
    </source>
</evidence>
<organism evidence="2 4">
    <name type="scientific">Caproicibacter fermentans</name>
    <dbReference type="NCBI Taxonomy" id="2576756"/>
    <lineage>
        <taxon>Bacteria</taxon>
        <taxon>Bacillati</taxon>
        <taxon>Bacillota</taxon>
        <taxon>Clostridia</taxon>
        <taxon>Eubacteriales</taxon>
        <taxon>Acutalibacteraceae</taxon>
        <taxon>Caproicibacter</taxon>
    </lineage>
</organism>
<feature type="transmembrane region" description="Helical" evidence="1">
    <location>
        <begin position="14"/>
        <end position="35"/>
    </location>
</feature>
<keyword evidence="4" id="KW-1185">Reference proteome</keyword>
<accession>A0A6N8HW71</accession>
<dbReference type="AlphaFoldDB" id="A0A6N8HW71"/>
<protein>
    <submittedName>
        <fullName evidence="2">Uncharacterized protein</fullName>
    </submittedName>
</protein>
<feature type="transmembrane region" description="Helical" evidence="1">
    <location>
        <begin position="55"/>
        <end position="73"/>
    </location>
</feature>
<accession>A0A7G8TEU4</accession>
<sequence>MLGKLSNKTLSTRIMVWLCAGLIFFLLGAAVNANWSGMVQGNQDFARLIAYARALYYRIRVVVWAIIGFFLVWHGCDVLYRLLSVCQSFQEEQQK</sequence>
<evidence type="ECO:0000313" key="3">
    <source>
        <dbReference type="EMBL" id="QNK42135.1"/>
    </source>
</evidence>
<name>A0A6N8HW71_9FIRM</name>
<reference evidence="2 4" key="1">
    <citation type="submission" date="2019-09" db="EMBL/GenBank/DDBJ databases">
        <title>Genome sequence of Clostridium sp. EA1.</title>
        <authorList>
            <person name="Poehlein A."/>
            <person name="Bengelsdorf F.R."/>
            <person name="Daniel R."/>
        </authorList>
    </citation>
    <scope>NUCLEOTIDE SEQUENCE [LARGE SCALE GENOMIC DNA]</scope>
    <source>
        <strain evidence="2 4">EA1</strain>
    </source>
</reference>
<proteinExistence type="predicted"/>
<dbReference type="KEGG" id="cfem:HCR03_07940"/>
<gene>
    <name evidence="2" type="ORF">CAFE_05770</name>
    <name evidence="3" type="ORF">HCR03_07940</name>
</gene>
<dbReference type="Proteomes" id="UP000515909">
    <property type="component" value="Chromosome"/>
</dbReference>